<evidence type="ECO:0000259" key="2">
    <source>
        <dbReference type="PROSITE" id="PS50878"/>
    </source>
</evidence>
<dbReference type="CDD" id="cd01650">
    <property type="entry name" value="RT_nLTR_like"/>
    <property type="match status" value="1"/>
</dbReference>
<dbReference type="PROSITE" id="PS50878">
    <property type="entry name" value="RT_POL"/>
    <property type="match status" value="1"/>
</dbReference>
<dbReference type="EnsemblPlants" id="evm.model.07.758">
    <property type="protein sequence ID" value="cds.evm.model.07.758"/>
    <property type="gene ID" value="evm.TU.07.758"/>
</dbReference>
<dbReference type="Gramene" id="evm.model.07.758">
    <property type="protein sequence ID" value="cds.evm.model.07.758"/>
    <property type="gene ID" value="evm.TU.07.758"/>
</dbReference>
<dbReference type="Pfam" id="PF00078">
    <property type="entry name" value="RVT_1"/>
    <property type="match status" value="1"/>
</dbReference>
<dbReference type="InterPro" id="IPR000477">
    <property type="entry name" value="RT_dom"/>
</dbReference>
<proteinExistence type="predicted"/>
<dbReference type="AlphaFoldDB" id="A0A803Q6A7"/>
<evidence type="ECO:0000313" key="4">
    <source>
        <dbReference type="Proteomes" id="UP000596661"/>
    </source>
</evidence>
<dbReference type="PANTHER" id="PTHR33116">
    <property type="entry name" value="REVERSE TRANSCRIPTASE ZINC-BINDING DOMAIN-CONTAINING PROTEIN-RELATED-RELATED"/>
    <property type="match status" value="1"/>
</dbReference>
<protein>
    <recommendedName>
        <fullName evidence="2">Reverse transcriptase domain-containing protein</fullName>
    </recommendedName>
</protein>
<dbReference type="OMA" id="QSANTHW"/>
<feature type="region of interest" description="Disordered" evidence="1">
    <location>
        <begin position="737"/>
        <end position="813"/>
    </location>
</feature>
<reference evidence="3" key="2">
    <citation type="submission" date="2021-03" db="UniProtKB">
        <authorList>
            <consortium name="EnsemblPlants"/>
        </authorList>
    </citation>
    <scope>IDENTIFICATION</scope>
</reference>
<keyword evidence="4" id="KW-1185">Reference proteome</keyword>
<dbReference type="PANTHER" id="PTHR33116:SF70">
    <property type="entry name" value="NON-LTR RETROELEMENT REVERSE TRANSCRIPTASE-LIKE PROTEIN"/>
    <property type="match status" value="1"/>
</dbReference>
<feature type="compositionally biased region" description="Polar residues" evidence="1">
    <location>
        <begin position="761"/>
        <end position="771"/>
    </location>
</feature>
<dbReference type="InterPro" id="IPR043502">
    <property type="entry name" value="DNA/RNA_pol_sf"/>
</dbReference>
<organism evidence="3 4">
    <name type="scientific">Cannabis sativa</name>
    <name type="common">Hemp</name>
    <name type="synonym">Marijuana</name>
    <dbReference type="NCBI Taxonomy" id="3483"/>
    <lineage>
        <taxon>Eukaryota</taxon>
        <taxon>Viridiplantae</taxon>
        <taxon>Streptophyta</taxon>
        <taxon>Embryophyta</taxon>
        <taxon>Tracheophyta</taxon>
        <taxon>Spermatophyta</taxon>
        <taxon>Magnoliopsida</taxon>
        <taxon>eudicotyledons</taxon>
        <taxon>Gunneridae</taxon>
        <taxon>Pentapetalae</taxon>
        <taxon>rosids</taxon>
        <taxon>fabids</taxon>
        <taxon>Rosales</taxon>
        <taxon>Cannabaceae</taxon>
        <taxon>Cannabis</taxon>
    </lineage>
</organism>
<accession>A0A803Q6A7</accession>
<feature type="compositionally biased region" description="Basic and acidic residues" evidence="1">
    <location>
        <begin position="742"/>
        <end position="754"/>
    </location>
</feature>
<dbReference type="SUPFAM" id="SSF56672">
    <property type="entry name" value="DNA/RNA polymerases"/>
    <property type="match status" value="1"/>
</dbReference>
<dbReference type="Proteomes" id="UP000596661">
    <property type="component" value="Chromosome 7"/>
</dbReference>
<name>A0A803Q6A7_CANSA</name>
<sequence length="813" mass="92178">MNLDKGLANGAWFQLFPKAILNSAQTSNSDHRPLCLLSEGMEPKFKRCFKFEEGWTRDTRSNLVVAHAWNSVKHNWAPARIYKKVGATRVALLNWNRTQFRKLDVAIKDLELELNTLQSLPAGARDWNQEREIRRVLNESLERKAIYWKQRARVSWLKEGDKCSKFFFLSAAIKGRRNAIESILNKDNVWISGRKAIGCEFIEFFKGIFAGDDNGAEYNCAHLFQERISPEDSVALVSCPTPDEVKRVLFAMSNHKAPGPDGMSVLFYKHYWESVGADFCDAVSDFFITGKMHRGINATNVVLIPKVQNPVRTSQFRPISLCNVVYKVISKILANRIKPLLPSLICPTQAAFVPGRNIHDNNVIVQEIIHSFNRKKGKEGLFAIKIDLVKAYDRLSWKFIDHMLACYGVPQQFRLWISQCISTTSLNICLNGGPVGSLKPACGLRQGDPLSPYLFIWAAEALSRLFNEALDNGSIQGIKLSRGGPTLSHIFFADDLILVGRANLVEANRYWQCLENFCSWSGQQVNKLKTSIFFSRNTPEDLRGVIKEALGIDSPEGCIKYLGLPLFRSRQKDADFNFILDNLTSKLQGWKAKTLSKAGRATLIKSVGLSLPMYAMQATKLSSRMVNKIDGMVRDFWWGFEKGNHGIHLRAWDKLCLPKSRGGLGFRKTKEMNQAFLAKWGWNILTGSQSLCSSVLRAKYLKGQDFLSCNYKNSDSWFWKSVVKANSILRKGACKMVTNDNTPHEGSHPEETTHRHGKEPQGSQRTNTSETPRSERNDGNFNSTREQTPERRSEDAYDPTRYVPLVELENRQI</sequence>
<reference evidence="3" key="1">
    <citation type="submission" date="2018-11" db="EMBL/GenBank/DDBJ databases">
        <authorList>
            <person name="Grassa J C."/>
        </authorList>
    </citation>
    <scope>NUCLEOTIDE SEQUENCE [LARGE SCALE GENOMIC DNA]</scope>
</reference>
<feature type="domain" description="Reverse transcriptase" evidence="2">
    <location>
        <begin position="285"/>
        <end position="566"/>
    </location>
</feature>
<dbReference type="EMBL" id="UZAU01000647">
    <property type="status" value="NOT_ANNOTATED_CDS"/>
    <property type="molecule type" value="Genomic_DNA"/>
</dbReference>
<evidence type="ECO:0000256" key="1">
    <source>
        <dbReference type="SAM" id="MobiDB-lite"/>
    </source>
</evidence>
<evidence type="ECO:0000313" key="3">
    <source>
        <dbReference type="EnsemblPlants" id="cds.evm.model.07.758"/>
    </source>
</evidence>